<dbReference type="EMBL" id="CAKKNE010000005">
    <property type="protein sequence ID" value="CAH0376803.1"/>
    <property type="molecule type" value="Genomic_DNA"/>
</dbReference>
<reference evidence="1" key="1">
    <citation type="submission" date="2021-11" db="EMBL/GenBank/DDBJ databases">
        <authorList>
            <consortium name="Genoscope - CEA"/>
            <person name="William W."/>
        </authorList>
    </citation>
    <scope>NUCLEOTIDE SEQUENCE</scope>
</reference>
<protein>
    <recommendedName>
        <fullName evidence="3">Nucleotide-diphospho-sugar transferase domain-containing protein</fullName>
    </recommendedName>
</protein>
<accession>A0A8J2SXT7</accession>
<sequence length="391" mass="43428">MRCWLGLLAAANASLFQYFRRHREPVKDAIPAAIASTTVRANASGHFPFDWKRLTLCEVLRKRGRQQKTPGGHALLVYATDQRYLDGVQTKAHRALSLRYAFSKKLRYCTKKKLRLFALLGRFNEEKTCPLSQNFCHQMLRVAGLAALLDRRGPEGQKFESVTYADLDTVPVDFTVTPAHYLAMASSADLIGSANAAGMPILMNSGLLIVRNTAWSRSVLLEAWWRRRAQTPDQLSLWEALFEGWGDAYTFANYAAGHREALLRLLQQRLGGPCAASETCQNILERTGCLAAPLQVGRVLLLPARFAIGALPPLQADHVHARPWFCHKKCGRSTRRRLGGHSWGRHGRRANDTSFARCRDAAAGFVCRCADVVDTHCSAVGSGDGVLCPRE</sequence>
<proteinExistence type="predicted"/>
<dbReference type="AlphaFoldDB" id="A0A8J2SXT7"/>
<organism evidence="1 2">
    <name type="scientific">Pelagomonas calceolata</name>
    <dbReference type="NCBI Taxonomy" id="35677"/>
    <lineage>
        <taxon>Eukaryota</taxon>
        <taxon>Sar</taxon>
        <taxon>Stramenopiles</taxon>
        <taxon>Ochrophyta</taxon>
        <taxon>Pelagophyceae</taxon>
        <taxon>Pelagomonadales</taxon>
        <taxon>Pelagomonadaceae</taxon>
        <taxon>Pelagomonas</taxon>
    </lineage>
</organism>
<dbReference type="OrthoDB" id="10688217at2759"/>
<name>A0A8J2SXT7_9STRA</name>
<evidence type="ECO:0008006" key="3">
    <source>
        <dbReference type="Google" id="ProtNLM"/>
    </source>
</evidence>
<gene>
    <name evidence="1" type="ORF">PECAL_5P13960</name>
</gene>
<keyword evidence="2" id="KW-1185">Reference proteome</keyword>
<evidence type="ECO:0000313" key="1">
    <source>
        <dbReference type="EMBL" id="CAH0376803.1"/>
    </source>
</evidence>
<comment type="caution">
    <text evidence="1">The sequence shown here is derived from an EMBL/GenBank/DDBJ whole genome shotgun (WGS) entry which is preliminary data.</text>
</comment>
<evidence type="ECO:0000313" key="2">
    <source>
        <dbReference type="Proteomes" id="UP000789595"/>
    </source>
</evidence>
<dbReference type="Proteomes" id="UP000789595">
    <property type="component" value="Unassembled WGS sequence"/>
</dbReference>